<evidence type="ECO:0000259" key="4">
    <source>
        <dbReference type="PROSITE" id="PS50893"/>
    </source>
</evidence>
<dbReference type="PANTHER" id="PTHR43875">
    <property type="entry name" value="MALTODEXTRIN IMPORT ATP-BINDING PROTEIN MSMX"/>
    <property type="match status" value="1"/>
</dbReference>
<dbReference type="Pfam" id="PF00005">
    <property type="entry name" value="ABC_tran"/>
    <property type="match status" value="2"/>
</dbReference>
<dbReference type="SMART" id="SM00382">
    <property type="entry name" value="AAA"/>
    <property type="match status" value="1"/>
</dbReference>
<keyword evidence="1" id="KW-0813">Transport</keyword>
<dbReference type="PANTHER" id="PTHR43875:SF1">
    <property type="entry name" value="OSMOPROTECTIVE COMPOUNDS UPTAKE ATP-BINDING PROTEIN GGTA"/>
    <property type="match status" value="1"/>
</dbReference>
<organism evidence="5 6">
    <name type="scientific">Mycoplasma tauri</name>
    <dbReference type="NCBI Taxonomy" id="547987"/>
    <lineage>
        <taxon>Bacteria</taxon>
        <taxon>Bacillati</taxon>
        <taxon>Mycoplasmatota</taxon>
        <taxon>Mollicutes</taxon>
        <taxon>Mycoplasmataceae</taxon>
        <taxon>Mycoplasma</taxon>
    </lineage>
</organism>
<dbReference type="SUPFAM" id="SSF50331">
    <property type="entry name" value="MOP-like"/>
    <property type="match status" value="1"/>
</dbReference>
<dbReference type="Pfam" id="PF08402">
    <property type="entry name" value="TOBE_2"/>
    <property type="match status" value="1"/>
</dbReference>
<name>A0A953NCK7_9MOLU</name>
<dbReference type="Gene3D" id="3.40.50.300">
    <property type="entry name" value="P-loop containing nucleotide triphosphate hydrolases"/>
    <property type="match status" value="2"/>
</dbReference>
<dbReference type="AlphaFoldDB" id="A0A953NCK7"/>
<evidence type="ECO:0000256" key="3">
    <source>
        <dbReference type="ARBA" id="ARBA00022840"/>
    </source>
</evidence>
<dbReference type="GO" id="GO:0022857">
    <property type="term" value="F:transmembrane transporter activity"/>
    <property type="evidence" value="ECO:0007669"/>
    <property type="project" value="InterPro"/>
</dbReference>
<dbReference type="InterPro" id="IPR008995">
    <property type="entry name" value="Mo/tungstate-bd_C_term_dom"/>
</dbReference>
<dbReference type="InterPro" id="IPR003593">
    <property type="entry name" value="AAA+_ATPase"/>
</dbReference>
<evidence type="ECO:0000256" key="1">
    <source>
        <dbReference type="ARBA" id="ARBA00022448"/>
    </source>
</evidence>
<keyword evidence="6" id="KW-1185">Reference proteome</keyword>
<dbReference type="Gene3D" id="2.40.50.140">
    <property type="entry name" value="Nucleic acid-binding proteins"/>
    <property type="match status" value="1"/>
</dbReference>
<keyword evidence="2" id="KW-0547">Nucleotide-binding</keyword>
<dbReference type="GO" id="GO:0055052">
    <property type="term" value="C:ATP-binding cassette (ABC) transporter complex, substrate-binding subunit-containing"/>
    <property type="evidence" value="ECO:0007669"/>
    <property type="project" value="TreeGrafter"/>
</dbReference>
<dbReference type="EMBL" id="JAIQBY010000001">
    <property type="protein sequence ID" value="MBZ4195125.1"/>
    <property type="molecule type" value="Genomic_DNA"/>
</dbReference>
<dbReference type="InterPro" id="IPR017871">
    <property type="entry name" value="ABC_transporter-like_CS"/>
</dbReference>
<dbReference type="GO" id="GO:0016887">
    <property type="term" value="F:ATP hydrolysis activity"/>
    <property type="evidence" value="ECO:0007669"/>
    <property type="project" value="InterPro"/>
</dbReference>
<dbReference type="SUPFAM" id="SSF52540">
    <property type="entry name" value="P-loop containing nucleoside triphosphate hydrolases"/>
    <property type="match status" value="1"/>
</dbReference>
<evidence type="ECO:0000256" key="2">
    <source>
        <dbReference type="ARBA" id="ARBA00022741"/>
    </source>
</evidence>
<dbReference type="GO" id="GO:0005524">
    <property type="term" value="F:ATP binding"/>
    <property type="evidence" value="ECO:0007669"/>
    <property type="project" value="UniProtKB-KW"/>
</dbReference>
<dbReference type="InterPro" id="IPR003439">
    <property type="entry name" value="ABC_transporter-like_ATP-bd"/>
</dbReference>
<evidence type="ECO:0000313" key="5">
    <source>
        <dbReference type="EMBL" id="MBZ4195125.1"/>
    </source>
</evidence>
<dbReference type="InterPro" id="IPR047641">
    <property type="entry name" value="ABC_transpr_MalK/UgpC-like"/>
</dbReference>
<dbReference type="Gene3D" id="2.40.50.100">
    <property type="match status" value="1"/>
</dbReference>
<dbReference type="RefSeq" id="WP_223644251.1">
    <property type="nucleotide sequence ID" value="NZ_JAIQBY010000001.1"/>
</dbReference>
<dbReference type="PROSITE" id="PS00211">
    <property type="entry name" value="ABC_TRANSPORTER_1"/>
    <property type="match status" value="1"/>
</dbReference>
<dbReference type="Proteomes" id="UP000772186">
    <property type="component" value="Unassembled WGS sequence"/>
</dbReference>
<dbReference type="PROSITE" id="PS50893">
    <property type="entry name" value="ABC_TRANSPORTER_2"/>
    <property type="match status" value="1"/>
</dbReference>
<proteinExistence type="predicted"/>
<comment type="caution">
    <text evidence="5">The sequence shown here is derived from an EMBL/GenBank/DDBJ whole genome shotgun (WGS) entry which is preliminary data.</text>
</comment>
<accession>A0A953NCK7</accession>
<dbReference type="InterPro" id="IPR012340">
    <property type="entry name" value="NA-bd_OB-fold"/>
</dbReference>
<evidence type="ECO:0000313" key="6">
    <source>
        <dbReference type="Proteomes" id="UP000772186"/>
    </source>
</evidence>
<sequence>MIWIRKIIDKLKKSSAKMKPNYKSEYDRLVKKIETDDIDAESIPAIELKNVIIDFGETLAVDDVSFKIPNGKLVTLLGPSGSGKTTTLNAISGLLTVTSGNVYFNGKDVTNLSPQNRKLGFVFQNYALYPHMSVFDNIAFPLKNDSVWQNKILDRKNRAILKIKNIYLETLNAEQSEINEINRLWNIYENISKETDYELAEFMVRINKNIEKARTDYKLAKIHLNGELSTISKTILKAHESLKKSSQTKVNLIKNYFNLMRANKEIKHESEYPKCEFLDQIDMSLLHKKNVKGINEAQAEFNKIENKILEFSKIDTKQFSEKTQLKLVKLESKLIKTSLYYKYCLNTYKAIEKNEKIIKDTKQALAIAKKEDRRIKAENKKTKKQLIWNNKNMRYLAYKAFSDFSNKIYEKYNIKNVMAEDRQKKNAPLTEEQRKQIIEHSKDIISIKKAIFNEVMEVAKRVEILPILQKKPTRLSGGQQQRVAIARAIVKKPDILLMDEPLSNLDAKLRISTRQWIRDIQRNLGITTVFVTHDQEEAMSISDIVVCMSTAKVQQMGSPLELYNKPRNKFVARFLGMPEMALFPGEYNNNKLTVLNQEIKNVYFKNAEKMTCNVGVRAEDFIIKSSNERSQFSGVIKTVENFGKESKLIVNIENVGECNFLVDNSYAYEIGDKVYFDMPVEKLHIFDSITDERVEYEIKK</sequence>
<keyword evidence="3 5" id="KW-0067">ATP-binding</keyword>
<reference evidence="5 6" key="1">
    <citation type="submission" date="2021-09" db="EMBL/GenBank/DDBJ databases">
        <title>WGS of Mycoplasma sp. Zaradi2 strains.</title>
        <authorList>
            <person name="Spergser J."/>
        </authorList>
    </citation>
    <scope>NUCLEOTIDE SEQUENCE [LARGE SCALE GENOMIC DNA]</scope>
    <source>
        <strain evidence="5 6">1331</strain>
    </source>
</reference>
<gene>
    <name evidence="5" type="ORF">LAD73_00075</name>
</gene>
<protein>
    <submittedName>
        <fullName evidence="5">ATP-binding cassette domain-containing protein</fullName>
    </submittedName>
</protein>
<dbReference type="InterPro" id="IPR027417">
    <property type="entry name" value="P-loop_NTPase"/>
</dbReference>
<feature type="domain" description="ABC transporter" evidence="4">
    <location>
        <begin position="46"/>
        <end position="575"/>
    </location>
</feature>
<dbReference type="InterPro" id="IPR013611">
    <property type="entry name" value="Transp-assoc_OB_typ2"/>
</dbReference>